<dbReference type="Gene3D" id="3.30.420.380">
    <property type="match status" value="1"/>
</dbReference>
<keyword evidence="2" id="KW-0472">Membrane</keyword>
<dbReference type="EMBL" id="SOCQ01000004">
    <property type="protein sequence ID" value="TDV49623.1"/>
    <property type="molecule type" value="Genomic_DNA"/>
</dbReference>
<dbReference type="PANTHER" id="PTHR40278">
    <property type="entry name" value="DNA UTILIZATION PROTEIN HOFN"/>
    <property type="match status" value="1"/>
</dbReference>
<evidence type="ECO:0000256" key="1">
    <source>
        <dbReference type="SAM" id="Coils"/>
    </source>
</evidence>
<reference evidence="4 5" key="1">
    <citation type="submission" date="2019-03" db="EMBL/GenBank/DDBJ databases">
        <title>Genomic analyses of the natural microbiome of Caenorhabditis elegans.</title>
        <authorList>
            <person name="Samuel B."/>
        </authorList>
    </citation>
    <scope>NUCLEOTIDE SEQUENCE [LARGE SCALE GENOMIC DNA]</scope>
    <source>
        <strain evidence="4 5">BIGb0525</strain>
    </source>
</reference>
<feature type="transmembrane region" description="Helical" evidence="2">
    <location>
        <begin position="192"/>
        <end position="212"/>
    </location>
</feature>
<dbReference type="RefSeq" id="WP_244294890.1">
    <property type="nucleotide sequence ID" value="NZ_SOCQ01000004.1"/>
</dbReference>
<keyword evidence="1" id="KW-0175">Coiled coil</keyword>
<name>A0A4R7VJJ7_9PSED</name>
<dbReference type="InterPro" id="IPR052534">
    <property type="entry name" value="Extracell_DNA_Util/SecSys_Comp"/>
</dbReference>
<evidence type="ECO:0000313" key="5">
    <source>
        <dbReference type="Proteomes" id="UP000295804"/>
    </source>
</evidence>
<keyword evidence="2" id="KW-1133">Transmembrane helix</keyword>
<dbReference type="PANTHER" id="PTHR40278:SF1">
    <property type="entry name" value="DNA UTILIZATION PROTEIN HOFN"/>
    <property type="match status" value="1"/>
</dbReference>
<evidence type="ECO:0000313" key="4">
    <source>
        <dbReference type="EMBL" id="TDV49623.1"/>
    </source>
</evidence>
<dbReference type="InterPro" id="IPR043129">
    <property type="entry name" value="ATPase_NBD"/>
</dbReference>
<protein>
    <submittedName>
        <fullName evidence="4">General secretion pathway protein L</fullName>
    </submittedName>
</protein>
<dbReference type="AlphaFoldDB" id="A0A4R7VJJ7"/>
<dbReference type="Proteomes" id="UP000295804">
    <property type="component" value="Unassembled WGS sequence"/>
</dbReference>
<dbReference type="Pfam" id="PF05134">
    <property type="entry name" value="T2SSL"/>
    <property type="match status" value="1"/>
</dbReference>
<dbReference type="InterPro" id="IPR024230">
    <property type="entry name" value="GspL_cyto_dom"/>
</dbReference>
<accession>A0A4R7VJJ7</accession>
<keyword evidence="2" id="KW-0812">Transmembrane</keyword>
<feature type="coiled-coil region" evidence="1">
    <location>
        <begin position="212"/>
        <end position="246"/>
    </location>
</feature>
<dbReference type="SUPFAM" id="SSF53067">
    <property type="entry name" value="Actin-like ATPase domain"/>
    <property type="match status" value="1"/>
</dbReference>
<feature type="domain" description="GspL cytoplasmic actin-ATPase-like" evidence="3">
    <location>
        <begin position="72"/>
        <end position="163"/>
    </location>
</feature>
<gene>
    <name evidence="4" type="ORF">EDF87_104269</name>
</gene>
<sequence length="347" mass="39028">MKQLISQSLARRFAQVNGHWQSHWRGSLAQRLWQAWLHELRNALPARMQRGLLPHNRERLLTWPLPEALPDAGGDRVVLLLPYSMVLAQPLDLPVAATRDLRSVVGFELDKYTPFPREDMHFVTRVQGRGKSIARVLLVAIVRERLQTVLDHCHARGLHVHAIDCRGSNDEPLGVDLLPDEYKHKGARRNHLPRYLAMSCVGLLLACMVLWLDARSARMETMQNAVDQQREQVQALQNLRHELANTQGAARYLAQRKTARPSVSSVLLDLTGCLGADTWVEQLDISEDGGVSISGQSARASALIARAKDCRTLSDAQFQGIIQPDEQTGRERFSLHAQLRREPADAT</sequence>
<evidence type="ECO:0000256" key="2">
    <source>
        <dbReference type="SAM" id="Phobius"/>
    </source>
</evidence>
<organism evidence="4 5">
    <name type="scientific">Pseudomonas helmanticensis</name>
    <dbReference type="NCBI Taxonomy" id="1471381"/>
    <lineage>
        <taxon>Bacteria</taxon>
        <taxon>Pseudomonadati</taxon>
        <taxon>Pseudomonadota</taxon>
        <taxon>Gammaproteobacteria</taxon>
        <taxon>Pseudomonadales</taxon>
        <taxon>Pseudomonadaceae</taxon>
        <taxon>Pseudomonas</taxon>
    </lineage>
</organism>
<proteinExistence type="predicted"/>
<comment type="caution">
    <text evidence="4">The sequence shown here is derived from an EMBL/GenBank/DDBJ whole genome shotgun (WGS) entry which is preliminary data.</text>
</comment>
<evidence type="ECO:0000259" key="3">
    <source>
        <dbReference type="Pfam" id="PF05134"/>
    </source>
</evidence>